<dbReference type="SUPFAM" id="SSF141452">
    <property type="entry name" value="Hcp1-like"/>
    <property type="match status" value="1"/>
</dbReference>
<name>A0A226X4R5_CABSO</name>
<comment type="caution">
    <text evidence="1">The sequence shown here is derived from an EMBL/GenBank/DDBJ whole genome shotgun (WGS) entry which is preliminary data.</text>
</comment>
<accession>A0A226X4R5</accession>
<dbReference type="PANTHER" id="PTHR36152">
    <property type="entry name" value="CYTOPLASMIC PROTEIN-RELATED"/>
    <property type="match status" value="1"/>
</dbReference>
<dbReference type="InterPro" id="IPR008514">
    <property type="entry name" value="T6SS_Hcp"/>
</dbReference>
<dbReference type="RefSeq" id="WP_089160693.1">
    <property type="nucleotide sequence ID" value="NZ_MTHB01000063.1"/>
</dbReference>
<organism evidence="1 2">
    <name type="scientific">Caballeronia sordidicola</name>
    <name type="common">Burkholderia sordidicola</name>
    <dbReference type="NCBI Taxonomy" id="196367"/>
    <lineage>
        <taxon>Bacteria</taxon>
        <taxon>Pseudomonadati</taxon>
        <taxon>Pseudomonadota</taxon>
        <taxon>Betaproteobacteria</taxon>
        <taxon>Burkholderiales</taxon>
        <taxon>Burkholderiaceae</taxon>
        <taxon>Caballeronia</taxon>
    </lineage>
</organism>
<evidence type="ECO:0000313" key="1">
    <source>
        <dbReference type="EMBL" id="OXC78465.1"/>
    </source>
</evidence>
<dbReference type="Pfam" id="PF05638">
    <property type="entry name" value="T6SS_HCP"/>
    <property type="match status" value="1"/>
</dbReference>
<sequence length="160" mass="17359">MSVDMYMRVDGVTGESKDANHKGWIDIQSYSWGAAQPGSMSTGSGGGIGKVSFNDLMVETFMDKAAPAVLKYCANGRHLPKVEISVCKAGGTQIEYLRITLSEVLVTSVLQGADKGSEAVKVNYAFQAAKVRKQYWEQTDQGTKGGESILGWDIKENREV</sequence>
<reference evidence="2" key="1">
    <citation type="submission" date="2017-01" db="EMBL/GenBank/DDBJ databases">
        <title>Genome Analysis of Deinococcus marmoris KOPRI26562.</title>
        <authorList>
            <person name="Kim J.H."/>
            <person name="Oh H.-M."/>
        </authorList>
    </citation>
    <scope>NUCLEOTIDE SEQUENCE [LARGE SCALE GENOMIC DNA]</scope>
    <source>
        <strain evidence="2">PAMC 26633</strain>
    </source>
</reference>
<dbReference type="AlphaFoldDB" id="A0A226X4R5"/>
<proteinExistence type="predicted"/>
<dbReference type="EMBL" id="MTHB01000063">
    <property type="protein sequence ID" value="OXC78465.1"/>
    <property type="molecule type" value="Genomic_DNA"/>
</dbReference>
<dbReference type="InterPro" id="IPR036624">
    <property type="entry name" value="Hcp1-lik_sf"/>
</dbReference>
<dbReference type="OrthoDB" id="5066999at2"/>
<evidence type="ECO:0000313" key="2">
    <source>
        <dbReference type="Proteomes" id="UP000214720"/>
    </source>
</evidence>
<dbReference type="PANTHER" id="PTHR36152:SF5">
    <property type="entry name" value="PROTEIN HCP1"/>
    <property type="match status" value="1"/>
</dbReference>
<dbReference type="Gene3D" id="2.30.110.20">
    <property type="entry name" value="Hcp1-like"/>
    <property type="match status" value="1"/>
</dbReference>
<gene>
    <name evidence="1" type="ORF">BSU04_12005</name>
</gene>
<protein>
    <submittedName>
        <fullName evidence="1">Uncharacterized protein ImpD</fullName>
    </submittedName>
</protein>
<dbReference type="InterPro" id="IPR053165">
    <property type="entry name" value="HSI-I_assembly_Hcp1"/>
</dbReference>
<dbReference type="Proteomes" id="UP000214720">
    <property type="component" value="Unassembled WGS sequence"/>
</dbReference>